<proteinExistence type="inferred from homology"/>
<protein>
    <submittedName>
        <fullName evidence="3">Amidohydrolase family protein</fullName>
    </submittedName>
</protein>
<name>A0ABW7I502_9RHOB</name>
<evidence type="ECO:0000256" key="1">
    <source>
        <dbReference type="ARBA" id="ARBA00038310"/>
    </source>
</evidence>
<dbReference type="EMBL" id="JBIHMM010000001">
    <property type="protein sequence ID" value="MFH0253050.1"/>
    <property type="molecule type" value="Genomic_DNA"/>
</dbReference>
<dbReference type="InterPro" id="IPR006680">
    <property type="entry name" value="Amidohydro-rel"/>
</dbReference>
<evidence type="ECO:0000313" key="3">
    <source>
        <dbReference type="EMBL" id="MFH0253050.1"/>
    </source>
</evidence>
<dbReference type="Proteomes" id="UP001607157">
    <property type="component" value="Unassembled WGS sequence"/>
</dbReference>
<comment type="similarity">
    <text evidence="1">Belongs to the metallo-dependent hydrolases superfamily.</text>
</comment>
<keyword evidence="4" id="KW-1185">Reference proteome</keyword>
<comment type="caution">
    <text evidence="3">The sequence shown here is derived from an EMBL/GenBank/DDBJ whole genome shotgun (WGS) entry which is preliminary data.</text>
</comment>
<evidence type="ECO:0000313" key="4">
    <source>
        <dbReference type="Proteomes" id="UP001607157"/>
    </source>
</evidence>
<sequence length="298" mass="32595">MALPEIIDAHHHLWAPDTDPEGVGWVWLKKPGRRQFGDPAPIRRDYLLPEFMAEAAPDRLTGSVHVQVDNALPDPVAETRFVQRISDASGFPIAIVGFADLAAPGLGALLDRHMAFPNFRGVRQIIARLEDRPEISFAPRAYLGDAAWRAGFAALGERGLSFDLQLYPEQMEAAADLLAAHPDVPVVVDHLGSPHDPSAKGLAVWQRGMEALAALPHVHVKLSGYAMYFGDDMGQGAQDMTAEIIRLFGAPRTMFGSNFPVDKLHLDYRAALDLIAEVAAAEDLPQILGGNARRFYRV</sequence>
<dbReference type="InterPro" id="IPR052350">
    <property type="entry name" value="Metallo-dep_Lactonases"/>
</dbReference>
<dbReference type="Pfam" id="PF04909">
    <property type="entry name" value="Amidohydro_2"/>
    <property type="match status" value="1"/>
</dbReference>
<dbReference type="InterPro" id="IPR032466">
    <property type="entry name" value="Metal_Hydrolase"/>
</dbReference>
<dbReference type="Gene3D" id="3.20.20.140">
    <property type="entry name" value="Metal-dependent hydrolases"/>
    <property type="match status" value="1"/>
</dbReference>
<dbReference type="RefSeq" id="WP_377168441.1">
    <property type="nucleotide sequence ID" value="NZ_JBHTJC010000001.1"/>
</dbReference>
<reference evidence="3 4" key="1">
    <citation type="submission" date="2024-10" db="EMBL/GenBank/DDBJ databases">
        <authorList>
            <person name="Yang X.-N."/>
        </authorList>
    </citation>
    <scope>NUCLEOTIDE SEQUENCE [LARGE SCALE GENOMIC DNA]</scope>
    <source>
        <strain evidence="3 4">CAU 1059</strain>
    </source>
</reference>
<organism evidence="3 4">
    <name type="scientific">Roseovarius aquimarinus</name>
    <dbReference type="NCBI Taxonomy" id="1229156"/>
    <lineage>
        <taxon>Bacteria</taxon>
        <taxon>Pseudomonadati</taxon>
        <taxon>Pseudomonadota</taxon>
        <taxon>Alphaproteobacteria</taxon>
        <taxon>Rhodobacterales</taxon>
        <taxon>Roseobacteraceae</taxon>
        <taxon>Roseovarius</taxon>
    </lineage>
</organism>
<accession>A0ABW7I502</accession>
<feature type="domain" description="Amidohydrolase-related" evidence="2">
    <location>
        <begin position="7"/>
        <end position="297"/>
    </location>
</feature>
<dbReference type="SUPFAM" id="SSF51556">
    <property type="entry name" value="Metallo-dependent hydrolases"/>
    <property type="match status" value="1"/>
</dbReference>
<dbReference type="PANTHER" id="PTHR43569">
    <property type="entry name" value="AMIDOHYDROLASE"/>
    <property type="match status" value="1"/>
</dbReference>
<dbReference type="PANTHER" id="PTHR43569:SF2">
    <property type="entry name" value="AMIDOHYDROLASE-RELATED DOMAIN-CONTAINING PROTEIN"/>
    <property type="match status" value="1"/>
</dbReference>
<gene>
    <name evidence="3" type="ORF">ACGRVM_04045</name>
</gene>
<evidence type="ECO:0000259" key="2">
    <source>
        <dbReference type="Pfam" id="PF04909"/>
    </source>
</evidence>